<feature type="domain" description="Cation efflux protein transmembrane" evidence="8">
    <location>
        <begin position="19"/>
        <end position="211"/>
    </location>
</feature>
<feature type="transmembrane region" description="Helical" evidence="7">
    <location>
        <begin position="116"/>
        <end position="137"/>
    </location>
</feature>
<evidence type="ECO:0000256" key="6">
    <source>
        <dbReference type="ARBA" id="ARBA00023136"/>
    </source>
</evidence>
<dbReference type="RefSeq" id="WP_212979769.1">
    <property type="nucleotide sequence ID" value="NZ_AP025343.1"/>
</dbReference>
<evidence type="ECO:0000256" key="4">
    <source>
        <dbReference type="ARBA" id="ARBA00022692"/>
    </source>
</evidence>
<dbReference type="InterPro" id="IPR027469">
    <property type="entry name" value="Cation_efflux_TMD_sf"/>
</dbReference>
<dbReference type="NCBIfam" id="TIGR01297">
    <property type="entry name" value="CDF"/>
    <property type="match status" value="1"/>
</dbReference>
<feature type="domain" description="Cation efflux protein cytoplasmic" evidence="9">
    <location>
        <begin position="225"/>
        <end position="296"/>
    </location>
</feature>
<evidence type="ECO:0000256" key="1">
    <source>
        <dbReference type="ARBA" id="ARBA00004141"/>
    </source>
</evidence>
<dbReference type="GO" id="GO:0008324">
    <property type="term" value="F:monoatomic cation transmembrane transporter activity"/>
    <property type="evidence" value="ECO:0007669"/>
    <property type="project" value="InterPro"/>
</dbReference>
<accession>A0A919YH53</accession>
<dbReference type="Gene3D" id="3.30.70.1350">
    <property type="entry name" value="Cation efflux protein, cytoplasmic domain"/>
    <property type="match status" value="1"/>
</dbReference>
<dbReference type="Pfam" id="PF01545">
    <property type="entry name" value="Cation_efflux"/>
    <property type="match status" value="1"/>
</dbReference>
<sequence length="318" mass="35115">MSNQRSHSSDTVTWTGMIGDLSLAVFKGGVGYFTGSKALLGDALHSASDAVSALNRLIPRRSSLKGKGKSKRPTRPYKTEPVFAIIFAVLVLMGGLQIAVASIRDIASGNIRIPRQFALIAIFMSLAVKEAIFQFQYHYSKKQGDGRHTAYAEEHRFSLYSSLIVCIGVFLSVAGDTFGWKAMTYMDPVAALVVAGLVLRKGYLLIMNSLYGSLASETEQEDAISFIETVQRVHGIITVDDLKTREQGHYITVDLKISVNPRITVLEANEIAERAKKLLMNRFVHVSDVKIQVVPYDPGYPYKTNHQLADNDMPTLIQ</sequence>
<dbReference type="Pfam" id="PF16916">
    <property type="entry name" value="ZT_dimer"/>
    <property type="match status" value="1"/>
</dbReference>
<keyword evidence="6 7" id="KW-0472">Membrane</keyword>
<evidence type="ECO:0000256" key="7">
    <source>
        <dbReference type="SAM" id="Phobius"/>
    </source>
</evidence>
<comment type="caution">
    <text evidence="10">The sequence shown here is derived from an EMBL/GenBank/DDBJ whole genome shotgun (WGS) entry which is preliminary data.</text>
</comment>
<gene>
    <name evidence="10" type="ORF">J34TS1_39980</name>
</gene>
<keyword evidence="3" id="KW-0813">Transport</keyword>
<evidence type="ECO:0000259" key="8">
    <source>
        <dbReference type="Pfam" id="PF01545"/>
    </source>
</evidence>
<dbReference type="InterPro" id="IPR058533">
    <property type="entry name" value="Cation_efflux_TM"/>
</dbReference>
<keyword evidence="4 7" id="KW-0812">Transmembrane</keyword>
<organism evidence="10 11">
    <name type="scientific">Paenibacillus azoreducens</name>
    <dbReference type="NCBI Taxonomy" id="116718"/>
    <lineage>
        <taxon>Bacteria</taxon>
        <taxon>Bacillati</taxon>
        <taxon>Bacillota</taxon>
        <taxon>Bacilli</taxon>
        <taxon>Bacillales</taxon>
        <taxon>Paenibacillaceae</taxon>
        <taxon>Paenibacillus</taxon>
    </lineage>
</organism>
<evidence type="ECO:0000256" key="2">
    <source>
        <dbReference type="ARBA" id="ARBA00008114"/>
    </source>
</evidence>
<dbReference type="AlphaFoldDB" id="A0A919YH53"/>
<reference evidence="10 11" key="1">
    <citation type="submission" date="2021-03" db="EMBL/GenBank/DDBJ databases">
        <title>Antimicrobial resistance genes in bacteria isolated from Japanese honey, and their potential for conferring macrolide and lincosamide resistance in the American foulbrood pathogen Paenibacillus larvae.</title>
        <authorList>
            <person name="Okamoto M."/>
            <person name="Kumagai M."/>
            <person name="Kanamori H."/>
            <person name="Takamatsu D."/>
        </authorList>
    </citation>
    <scope>NUCLEOTIDE SEQUENCE [LARGE SCALE GENOMIC DNA]</scope>
    <source>
        <strain evidence="10 11">J34TS1</strain>
    </source>
</reference>
<evidence type="ECO:0000256" key="3">
    <source>
        <dbReference type="ARBA" id="ARBA00022448"/>
    </source>
</evidence>
<proteinExistence type="inferred from homology"/>
<dbReference type="Proteomes" id="UP000682811">
    <property type="component" value="Unassembled WGS sequence"/>
</dbReference>
<comment type="similarity">
    <text evidence="2">Belongs to the cation diffusion facilitator (CDF) transporter (TC 2.A.4) family.</text>
</comment>
<dbReference type="PANTHER" id="PTHR43840">
    <property type="entry name" value="MITOCHONDRIAL METAL TRANSPORTER 1-RELATED"/>
    <property type="match status" value="1"/>
</dbReference>
<comment type="subcellular location">
    <subcellularLocation>
        <location evidence="1">Membrane</location>
        <topology evidence="1">Multi-pass membrane protein</topology>
    </subcellularLocation>
</comment>
<evidence type="ECO:0000259" key="9">
    <source>
        <dbReference type="Pfam" id="PF16916"/>
    </source>
</evidence>
<dbReference type="SUPFAM" id="SSF160240">
    <property type="entry name" value="Cation efflux protein cytoplasmic domain-like"/>
    <property type="match status" value="1"/>
</dbReference>
<dbReference type="Gene3D" id="1.20.1510.10">
    <property type="entry name" value="Cation efflux protein transmembrane domain"/>
    <property type="match status" value="1"/>
</dbReference>
<evidence type="ECO:0000256" key="5">
    <source>
        <dbReference type="ARBA" id="ARBA00022989"/>
    </source>
</evidence>
<dbReference type="PANTHER" id="PTHR43840:SF15">
    <property type="entry name" value="MITOCHONDRIAL METAL TRANSPORTER 1-RELATED"/>
    <property type="match status" value="1"/>
</dbReference>
<keyword evidence="11" id="KW-1185">Reference proteome</keyword>
<feature type="transmembrane region" description="Helical" evidence="7">
    <location>
        <begin position="157"/>
        <end position="174"/>
    </location>
</feature>
<dbReference type="GO" id="GO:0016020">
    <property type="term" value="C:membrane"/>
    <property type="evidence" value="ECO:0007669"/>
    <property type="project" value="UniProtKB-SubCell"/>
</dbReference>
<evidence type="ECO:0000313" key="11">
    <source>
        <dbReference type="Proteomes" id="UP000682811"/>
    </source>
</evidence>
<dbReference type="InterPro" id="IPR002524">
    <property type="entry name" value="Cation_efflux"/>
</dbReference>
<protein>
    <submittedName>
        <fullName evidence="10">Cation transporter</fullName>
    </submittedName>
</protein>
<dbReference type="SUPFAM" id="SSF161111">
    <property type="entry name" value="Cation efflux protein transmembrane domain-like"/>
    <property type="match status" value="1"/>
</dbReference>
<dbReference type="InterPro" id="IPR027470">
    <property type="entry name" value="Cation_efflux_CTD"/>
</dbReference>
<evidence type="ECO:0000313" key="10">
    <source>
        <dbReference type="EMBL" id="GIO49233.1"/>
    </source>
</evidence>
<dbReference type="EMBL" id="BORT01000020">
    <property type="protein sequence ID" value="GIO49233.1"/>
    <property type="molecule type" value="Genomic_DNA"/>
</dbReference>
<feature type="transmembrane region" description="Helical" evidence="7">
    <location>
        <begin position="82"/>
        <end position="104"/>
    </location>
</feature>
<name>A0A919YH53_9BACL</name>
<dbReference type="InterPro" id="IPR050291">
    <property type="entry name" value="CDF_Transporter"/>
</dbReference>
<dbReference type="InterPro" id="IPR036837">
    <property type="entry name" value="Cation_efflux_CTD_sf"/>
</dbReference>
<keyword evidence="5 7" id="KW-1133">Transmembrane helix</keyword>